<dbReference type="InterPro" id="IPR023393">
    <property type="entry name" value="START-like_dom_sf"/>
</dbReference>
<keyword evidence="4" id="KW-1185">Reference proteome</keyword>
<feature type="domain" description="Activator of Hsp90 ATPase homologue 1/2-like C-terminal" evidence="2">
    <location>
        <begin position="16"/>
        <end position="139"/>
    </location>
</feature>
<evidence type="ECO:0000259" key="2">
    <source>
        <dbReference type="Pfam" id="PF08327"/>
    </source>
</evidence>
<name>A0A9X2XPW8_9BACT</name>
<sequence>MIATGRPTIKVEATVNAPVEKVWNLWTNVEDVKQWNHASEDWHTTSAQNDLRPGGSFAYRMEAKDGSFGFDFGGTYDEIRPYEYIEYTLGDGRKVKNDFNRNGDTTHIVVVFESEHTHTEELQRSGWQAILDSFKKYAEEKTDDSNL</sequence>
<reference evidence="3" key="2">
    <citation type="submission" date="2023-04" db="EMBL/GenBank/DDBJ databases">
        <title>Paracnuella aquatica gen. nov., sp. nov., a member of the family Chitinophagaceae isolated from a hot spring.</title>
        <authorList>
            <person name="Wang C."/>
        </authorList>
    </citation>
    <scope>NUCLEOTIDE SEQUENCE</scope>
    <source>
        <strain evidence="3">LB-8</strain>
    </source>
</reference>
<dbReference type="EMBL" id="JAOTIF010000027">
    <property type="protein sequence ID" value="MCU7552014.1"/>
    <property type="molecule type" value="Genomic_DNA"/>
</dbReference>
<dbReference type="RefSeq" id="WP_279299451.1">
    <property type="nucleotide sequence ID" value="NZ_JAOTIF010000027.1"/>
</dbReference>
<evidence type="ECO:0000313" key="3">
    <source>
        <dbReference type="EMBL" id="MCU7552014.1"/>
    </source>
</evidence>
<evidence type="ECO:0000256" key="1">
    <source>
        <dbReference type="ARBA" id="ARBA00006817"/>
    </source>
</evidence>
<organism evidence="3 4">
    <name type="scientific">Paraflavisolibacter caeni</name>
    <dbReference type="NCBI Taxonomy" id="2982496"/>
    <lineage>
        <taxon>Bacteria</taxon>
        <taxon>Pseudomonadati</taxon>
        <taxon>Bacteroidota</taxon>
        <taxon>Chitinophagia</taxon>
        <taxon>Chitinophagales</taxon>
        <taxon>Chitinophagaceae</taxon>
        <taxon>Paraflavisolibacter</taxon>
    </lineage>
</organism>
<dbReference type="CDD" id="cd08897">
    <property type="entry name" value="SRPBCC_CalC_Aha1-like_4"/>
    <property type="match status" value="1"/>
</dbReference>
<dbReference type="SUPFAM" id="SSF55961">
    <property type="entry name" value="Bet v1-like"/>
    <property type="match status" value="1"/>
</dbReference>
<dbReference type="Proteomes" id="UP001155483">
    <property type="component" value="Unassembled WGS sequence"/>
</dbReference>
<gene>
    <name evidence="3" type="ORF">OCK74_23035</name>
</gene>
<evidence type="ECO:0000313" key="4">
    <source>
        <dbReference type="Proteomes" id="UP001155483"/>
    </source>
</evidence>
<dbReference type="Gene3D" id="3.30.530.20">
    <property type="match status" value="1"/>
</dbReference>
<accession>A0A9X2XPW8</accession>
<comment type="similarity">
    <text evidence="1">Belongs to the AHA1 family.</text>
</comment>
<reference evidence="3" key="1">
    <citation type="submission" date="2022-09" db="EMBL/GenBank/DDBJ databases">
        <authorList>
            <person name="Yuan C."/>
            <person name="Ke Z."/>
        </authorList>
    </citation>
    <scope>NUCLEOTIDE SEQUENCE</scope>
    <source>
        <strain evidence="3">LB-8</strain>
    </source>
</reference>
<dbReference type="AlphaFoldDB" id="A0A9X2XPW8"/>
<dbReference type="Pfam" id="PF08327">
    <property type="entry name" value="AHSA1"/>
    <property type="match status" value="1"/>
</dbReference>
<protein>
    <submittedName>
        <fullName evidence="3">SRPBCC family protein</fullName>
    </submittedName>
</protein>
<dbReference type="InterPro" id="IPR013538">
    <property type="entry name" value="ASHA1/2-like_C"/>
</dbReference>
<proteinExistence type="inferred from homology"/>
<comment type="caution">
    <text evidence="3">The sequence shown here is derived from an EMBL/GenBank/DDBJ whole genome shotgun (WGS) entry which is preliminary data.</text>
</comment>